<feature type="transmembrane region" description="Helical" evidence="13">
    <location>
        <begin position="2323"/>
        <end position="2341"/>
    </location>
</feature>
<keyword evidence="7 13" id="KW-1133">Transmembrane helix</keyword>
<feature type="coiled-coil region" evidence="14">
    <location>
        <begin position="2673"/>
        <end position="2707"/>
    </location>
</feature>
<feature type="transmembrane region" description="Helical" evidence="13">
    <location>
        <begin position="2296"/>
        <end position="2317"/>
    </location>
</feature>
<evidence type="ECO:0000256" key="4">
    <source>
        <dbReference type="ARBA" id="ARBA00022692"/>
    </source>
</evidence>
<evidence type="ECO:0000256" key="6">
    <source>
        <dbReference type="ARBA" id="ARBA00022824"/>
    </source>
</evidence>
<evidence type="ECO:0000256" key="7">
    <source>
        <dbReference type="ARBA" id="ARBA00022989"/>
    </source>
</evidence>
<dbReference type="Pfam" id="PF01365">
    <property type="entry name" value="RYDR_ITPR"/>
    <property type="match status" value="2"/>
</dbReference>
<evidence type="ECO:0000256" key="11">
    <source>
        <dbReference type="ARBA" id="ARBA00023286"/>
    </source>
</evidence>
<dbReference type="GO" id="GO:0005789">
    <property type="term" value="C:endoplasmic reticulum membrane"/>
    <property type="evidence" value="ECO:0007669"/>
    <property type="project" value="UniProtKB-SubCell"/>
</dbReference>
<evidence type="ECO:0000256" key="12">
    <source>
        <dbReference type="ARBA" id="ARBA00023303"/>
    </source>
</evidence>
<dbReference type="Gene3D" id="1.25.10.30">
    <property type="entry name" value="IP3 receptor type 1 binding core, RIH domain"/>
    <property type="match status" value="1"/>
</dbReference>
<dbReference type="InterPro" id="IPR005821">
    <property type="entry name" value="Ion_trans_dom"/>
</dbReference>
<keyword evidence="13" id="KW-0107">Calcium channel</keyword>
<keyword evidence="14" id="KW-0175">Coiled coil</keyword>
<dbReference type="FunFam" id="1.25.10.30:FF:000001">
    <property type="entry name" value="Inositol 1,4,5-trisphosphate receptor, type 2"/>
    <property type="match status" value="1"/>
</dbReference>
<dbReference type="PANTHER" id="PTHR45816">
    <property type="entry name" value="MIR DOMAIN-CONTAINING PROTEIN"/>
    <property type="match status" value="1"/>
</dbReference>
<evidence type="ECO:0000313" key="18">
    <source>
        <dbReference type="Proteomes" id="UP000192578"/>
    </source>
</evidence>
<dbReference type="InterPro" id="IPR014821">
    <property type="entry name" value="Ins145_P3_rcpt"/>
</dbReference>
<comment type="subunit">
    <text evidence="13">Homotetramer.</text>
</comment>
<dbReference type="Gene3D" id="1.10.287.70">
    <property type="match status" value="1"/>
</dbReference>
<evidence type="ECO:0000256" key="5">
    <source>
        <dbReference type="ARBA" id="ARBA00022737"/>
    </source>
</evidence>
<keyword evidence="9 13" id="KW-0472">Membrane</keyword>
<evidence type="ECO:0000256" key="2">
    <source>
        <dbReference type="ARBA" id="ARBA00009453"/>
    </source>
</evidence>
<dbReference type="Pfam" id="PF08454">
    <property type="entry name" value="RIH_assoc"/>
    <property type="match status" value="1"/>
</dbReference>
<dbReference type="GO" id="GO:0070679">
    <property type="term" value="F:inositol 1,4,5 trisphosphate binding"/>
    <property type="evidence" value="ECO:0007669"/>
    <property type="project" value="UniProtKB-UniRule"/>
</dbReference>
<dbReference type="SUPFAM" id="SSF100909">
    <property type="entry name" value="IP3 receptor type 1 binding core, domain 2"/>
    <property type="match status" value="2"/>
</dbReference>
<dbReference type="InterPro" id="IPR036300">
    <property type="entry name" value="MIR_dom_sf"/>
</dbReference>
<keyword evidence="8 13" id="KW-0406">Ion transport</keyword>
<keyword evidence="3 13" id="KW-0813">Transport</keyword>
<accession>A0A1W0X7F9</accession>
<feature type="region of interest" description="Disordered" evidence="15">
    <location>
        <begin position="1870"/>
        <end position="1930"/>
    </location>
</feature>
<dbReference type="EMBL" id="MTYJ01000013">
    <property type="protein sequence ID" value="OQV23242.1"/>
    <property type="molecule type" value="Genomic_DNA"/>
</dbReference>
<organism evidence="17 18">
    <name type="scientific">Hypsibius exemplaris</name>
    <name type="common">Freshwater tardigrade</name>
    <dbReference type="NCBI Taxonomy" id="2072580"/>
    <lineage>
        <taxon>Eukaryota</taxon>
        <taxon>Metazoa</taxon>
        <taxon>Ecdysozoa</taxon>
        <taxon>Tardigrada</taxon>
        <taxon>Eutardigrada</taxon>
        <taxon>Parachela</taxon>
        <taxon>Hypsibioidea</taxon>
        <taxon>Hypsibiidae</taxon>
        <taxon>Hypsibius</taxon>
    </lineage>
</organism>
<gene>
    <name evidence="17" type="ORF">BV898_02971</name>
</gene>
<evidence type="ECO:0000256" key="8">
    <source>
        <dbReference type="ARBA" id="ARBA00023065"/>
    </source>
</evidence>
<dbReference type="SMART" id="SM00472">
    <property type="entry name" value="MIR"/>
    <property type="match status" value="4"/>
</dbReference>
<name>A0A1W0X7F9_HYPEX</name>
<dbReference type="SUPFAM" id="SSF82109">
    <property type="entry name" value="MIR domain"/>
    <property type="match status" value="2"/>
</dbReference>
<dbReference type="InterPro" id="IPR015925">
    <property type="entry name" value="Ryanodine_IP3_receptor"/>
</dbReference>
<keyword evidence="5" id="KW-0677">Repeat</keyword>
<dbReference type="PANTHER" id="PTHR45816:SF4">
    <property type="entry name" value="RYR_IP3R HOMOLOGY ASSOCIATED DOMAIN-CONTAINING PROTEIN"/>
    <property type="match status" value="1"/>
</dbReference>
<comment type="caution">
    <text evidence="17">The sequence shown here is derived from an EMBL/GenBank/DDBJ whole genome shotgun (WGS) entry which is preliminary data.</text>
</comment>
<keyword evidence="11 13" id="KW-1071">Ligand-gated ion channel</keyword>
<feature type="transmembrane region" description="Helical" evidence="13">
    <location>
        <begin position="2348"/>
        <end position="2368"/>
    </location>
</feature>
<sequence>MLSGNLSASSHESLLYMGDVISLFAESTKDGRLQENGFLMSLGLVDERCVVQPDAGTLDSPPKKFRDCLFRVCPMNRYTAQNQFRKSKLVRQQTVTSTSSPPSTLMNKLHHAAEMEKKQNENENRKLLGTPIQYGNIVQFLHLKSNKYLTVNKHLPALLEKNAMRVHLDQSGNEGSWFYISPFYRLRSPGDNVVVGDQAILNPVHAAQPLHLSDLKLPDNPICREVNAILNGDPCPWKISVYMDYHDVEEDVLKSGDVIRLFHAEQEKFLTLDEYMKTKYVFLRSTGRATAASATSSKALWEVEIAHEDPLKGGRANWDSLFRFKHLATGCYLSAQIDNDPTPDPIRSKLRGGQPVYSLIPWLNDPDASCLFELHPTTSVRRGSAVPKKQPFARFRHCSSGAWVHSTSIPIDRSPPGGAGSKGSEQWRPTMEKVALAALRDDKEAFQVLPVAVDEVRDLDFANDSSKVLSSVNKKIADRTVSRTDLSSLRKLLADIIYFVADVVDTGGDCLDVSVSKPNREKQKLIREQNVLKQVFILLQTPNETKPYFQMDELADPKNLHLKQIMRYCYRILRLSQKDYRRNQEYIAKEFNFMQRQIGYDILAEDTITALLHDNRKLLEVHINRKEISTFVMLVQRNKDSKFLDYLAQLCVSNGAAIQRTQELICESLFNIDNSDILIRTHFKREEMDENADNKSDVMLTWGNQTKSLQELAESIRFAVNPDSTKWLDYYRHQLDLFSHMCLDRQYLAINELSVELTMPLTLKCMANANLPYELRASFCRLMLHMHVDKGQKMVTPVRYARLWSEIPTEYAIDDYARMKEQENLADNGFANLVVFVQSYLKECGGSKSDFHRRSFADREKNKLTFEVVKLARYMVSLGFYSFRELINLTQTLLSILDTGSYPLTSQVAALEGAAGINEISMASALMKPFNLLNNISANLASDFGQESGRNTEQDEKLIMDTKIQTIEILAFILNIRLDYRITCLLSAYKRGLDSTERRSSYNRGHRRSVDMSVPETLDCSVILKKFNELFSHEKNDLDLDGQEGRLVVNVLLHLSMHDYPQLVSGALNLLYRHFSQRQELLDAFKKVQLLVSAADVDVYNSTKKDLDTFRTAVEESELWVYKSVQDARPVPVEEPRTPVAGDSAPKFQRSPSVVSVISVVPESDHGRGGRMDSIASDGPQSPMKDEYGKVTRILREAIELCAPETIDRRAGTVRPKKQEQRLLRNLGFHKVVVELLKIPYEKGSDQRMLQIFELAHELLQNFCLGNPENQVLLHKNLDLFLGPTPYEAKTVRAIFEGNFALCADVDESVIMHFVNCIENQGKHVEYIRTLQALVCAGGQFIKRVQDLVVTELLNSSDSEVLLYIIDRNGVDALISQMVDVAALNGVPYPDSLLLYHVEVIRLLSMCTGGKNNFTELKCHNLMSLEDIVSLIQHKQCLTLVKSVYVDFLTNCFVETEMEVKEVYSSAAVIWNLFANFADDIEKAVDTECDEDDPNSVHHYVATSVVKLLSDFFRSVFLETGSRPKIHDLERFNICSRIMRGLLRLVEEKWVKQNKTGYQASIADCMERLRDCLKARGTGLPIELSGLLDRSLERVRNASKLENLKNNLRRVREGLSVHEPGTGTVSANGLQGNLSRDDQDILDGLTRPTSVFQDIVSEMDTYGQPLAVAEQSLLVDVMREPEEISGMQSQARAAFDNGEFIRKLVRHAKDVWVSQEALCLKILGTLTAMISGVKMSVDSEYTKENLALRKDLLRRYFTKRSKIRSVHARRDDAVEIIQTHLNEKGASDLVVDLIMKKGSDAVFKASIELGIALLDGGNSVVQKAIFSRLVGAEGSENSLLVFSEIISTAQTKLRSTLRVIMPDSGELDVSADVSIQRSPEPAKAEPTRRPSVRPSLFSPKSASRRPSLVGAEKSPPSPRSVRQPSDMELPIDVDEDDWEAKEEPLPREVAIMTVVLRFLQLLCENHNSEMQNYLRNQGSKSNVNLILQTLSFLDCICGSTSGSLGLLGHYVNATNVGLIDQTIVTLTEFCQGPCHENQNAIASNEAEGLDIIIALTLLDIKPLQDKAEDLVLGLKSNAVKLLLAIIESRQDSENAERLLHNMPVDTLVDKIIQHYHANETKSSEAIGAAEDNDRAPLTPREVGHAMFILAHQLAPYNPELEELLKPGSGQTGLRNEALSHYYAQTETIEIVRHDWTMERIVFPVPPVCAYLTPETKRRIFLETELDEQGSKVPDFCGHTDVLFKEMKWQKLLRETKFVYWISQRMTLWQSLSSDVAWLLNIIVALYYPFPDSAPALSLLFSNFLWLALLITAIFTVMRPGNRKFLLGFLVCSLTRSVYLVGPETTVRLLGWLNLGLNIISSVSYAGNMGTMKNSLRDMLRTPRFFYDLSLVLTCLAGLFVHEFFYGFLLFDIVYREETLYNVIKSVTKNGRSILLTAVLAVILVYMFSMAGYVLFADDFVLEVGHKKNNTLATCEATALGVPCEATGNDFYDEDEELACTSMLTCMVTTLVYGLRSGGGIGDVLRKPSFNDEYFFARVLYDLLFFFIVIIITLNLIFGVIIDTFADLRTEKQHKDDVLRNTCFICGLERSAFDNKATSFDYHYMREHNLWSYLYFMIMLQVKDPTEFTGPESYVAEQIKNEKLDWFPRLRAMSLSNTETLSDKVEMRAIQKELLATQTLVGKLSEQLAELQRQMSEHKNRRDRLKLMPGNHMFRTTASDDAVDFPLL</sequence>
<keyword evidence="12 13" id="KW-0407">Ion channel</keyword>
<feature type="region of interest" description="Disordered" evidence="15">
    <location>
        <begin position="1164"/>
        <end position="1184"/>
    </location>
</feature>
<dbReference type="PROSITE" id="PS50919">
    <property type="entry name" value="MIR"/>
    <property type="match status" value="2"/>
</dbReference>
<evidence type="ECO:0000256" key="1">
    <source>
        <dbReference type="ARBA" id="ARBA00004477"/>
    </source>
</evidence>
<dbReference type="PRINTS" id="PR00779">
    <property type="entry name" value="INSP3RECEPTR"/>
</dbReference>
<keyword evidence="10 13" id="KW-0675">Receptor</keyword>
<dbReference type="InterPro" id="IPR035910">
    <property type="entry name" value="RyR/IP3R_RIH_dom_sf"/>
</dbReference>
<proteinExistence type="inferred from homology"/>
<keyword evidence="13" id="KW-0109">Calcium transport</keyword>
<keyword evidence="18" id="KW-1185">Reference proteome</keyword>
<feature type="domain" description="MIR" evidence="16">
    <location>
        <begin position="250"/>
        <end position="306"/>
    </location>
</feature>
<dbReference type="Pfam" id="PF02815">
    <property type="entry name" value="MIR"/>
    <property type="match status" value="1"/>
</dbReference>
<keyword evidence="6 13" id="KW-0256">Endoplasmic reticulum</keyword>
<comment type="subcellular location">
    <subcellularLocation>
        <location evidence="1 13">Endoplasmic reticulum membrane</location>
        <topology evidence="1 13">Multi-pass membrane protein</topology>
    </subcellularLocation>
</comment>
<dbReference type="Gene3D" id="2.80.10.50">
    <property type="match status" value="2"/>
</dbReference>
<comment type="function">
    <text evidence="13">Receptor for inositol 1,4,5-trisphosphate, a second messenger that mediates the release of intracellular calcium.</text>
</comment>
<evidence type="ECO:0000256" key="3">
    <source>
        <dbReference type="ARBA" id="ARBA00022448"/>
    </source>
</evidence>
<dbReference type="Pfam" id="PF08709">
    <property type="entry name" value="Ins145_P3_rec"/>
    <property type="match status" value="1"/>
</dbReference>
<dbReference type="GO" id="GO:0051209">
    <property type="term" value="P:release of sequestered calcium ion into cytosol"/>
    <property type="evidence" value="ECO:0007669"/>
    <property type="project" value="UniProtKB-UniRule"/>
</dbReference>
<protein>
    <recommendedName>
        <fullName evidence="13">Inositol 1,4,5-trisphosphate receptor</fullName>
    </recommendedName>
</protein>
<dbReference type="Pfam" id="PF00520">
    <property type="entry name" value="Ion_trans"/>
    <property type="match status" value="1"/>
</dbReference>
<evidence type="ECO:0000256" key="15">
    <source>
        <dbReference type="SAM" id="MobiDB-lite"/>
    </source>
</evidence>
<feature type="domain" description="MIR" evidence="16">
    <location>
        <begin position="129"/>
        <end position="183"/>
    </location>
</feature>
<comment type="similarity">
    <text evidence="2 13">Belongs to the InsP3 receptor family.</text>
</comment>
<evidence type="ECO:0000256" key="14">
    <source>
        <dbReference type="SAM" id="Coils"/>
    </source>
</evidence>
<feature type="transmembrane region" description="Helical" evidence="13">
    <location>
        <begin position="2433"/>
        <end position="2455"/>
    </location>
</feature>
<evidence type="ECO:0000256" key="10">
    <source>
        <dbReference type="ARBA" id="ARBA00023170"/>
    </source>
</evidence>
<feature type="transmembrane region" description="Helical" evidence="13">
    <location>
        <begin position="2542"/>
        <end position="2565"/>
    </location>
</feature>
<dbReference type="GO" id="GO:0005220">
    <property type="term" value="F:inositol 1,4,5-trisphosphate-gated calcium channel activity"/>
    <property type="evidence" value="ECO:0007669"/>
    <property type="project" value="UniProtKB-UniRule"/>
</dbReference>
<dbReference type="InterPro" id="IPR013662">
    <property type="entry name" value="RIH_assoc-dom"/>
</dbReference>
<dbReference type="InterPro" id="IPR016093">
    <property type="entry name" value="MIR_motif"/>
</dbReference>
<reference evidence="18" key="1">
    <citation type="submission" date="2017-01" db="EMBL/GenBank/DDBJ databases">
        <title>Comparative genomics of anhydrobiosis in the tardigrade Hypsibius dujardini.</title>
        <authorList>
            <person name="Yoshida Y."/>
            <person name="Koutsovoulos G."/>
            <person name="Laetsch D."/>
            <person name="Stevens L."/>
            <person name="Kumar S."/>
            <person name="Horikawa D."/>
            <person name="Ishino K."/>
            <person name="Komine S."/>
            <person name="Tomita M."/>
            <person name="Blaxter M."/>
            <person name="Arakawa K."/>
        </authorList>
    </citation>
    <scope>NUCLEOTIDE SEQUENCE [LARGE SCALE GENOMIC DNA]</scope>
    <source>
        <strain evidence="18">Z151</strain>
    </source>
</reference>
<evidence type="ECO:0000256" key="9">
    <source>
        <dbReference type="ARBA" id="ARBA00023136"/>
    </source>
</evidence>
<keyword evidence="4 13" id="KW-0812">Transmembrane</keyword>
<dbReference type="Proteomes" id="UP000192578">
    <property type="component" value="Unassembled WGS sequence"/>
</dbReference>
<dbReference type="InterPro" id="IPR000493">
    <property type="entry name" value="InsP3_rcpt"/>
</dbReference>
<dbReference type="OrthoDB" id="76898at2759"/>
<evidence type="ECO:0000256" key="13">
    <source>
        <dbReference type="RuleBase" id="RU368044"/>
    </source>
</evidence>
<evidence type="ECO:0000313" key="17">
    <source>
        <dbReference type="EMBL" id="OQV23242.1"/>
    </source>
</evidence>
<dbReference type="InterPro" id="IPR000699">
    <property type="entry name" value="RIH_dom"/>
</dbReference>
<keyword evidence="13" id="KW-0106">Calcium</keyword>
<evidence type="ECO:0000259" key="16">
    <source>
        <dbReference type="PROSITE" id="PS50919"/>
    </source>
</evidence>
<feature type="transmembrane region" description="Helical" evidence="13">
    <location>
        <begin position="2388"/>
        <end position="2413"/>
    </location>
</feature>
<comment type="domain">
    <text evidence="13">The receptor contains a calcium channel in its C-terminal extremity. Its large N-terminal cytoplasmic region has the ligand-binding site in the N-terminus and modulatory sites in the middle portion immediately upstream of the channel region.</text>
</comment>